<dbReference type="AlphaFoldDB" id="A0AAW0VUH0"/>
<evidence type="ECO:0000256" key="4">
    <source>
        <dbReference type="ARBA" id="ARBA00022692"/>
    </source>
</evidence>
<dbReference type="InterPro" id="IPR037272">
    <property type="entry name" value="SNS_sf"/>
</dbReference>
<dbReference type="PROSITE" id="PS50267">
    <property type="entry name" value="NA_NEUROTRAN_SYMP_3"/>
    <property type="match status" value="1"/>
</dbReference>
<feature type="binding site" evidence="8">
    <location>
        <position position="48"/>
    </location>
    <ligand>
        <name>Na(+)</name>
        <dbReference type="ChEBI" id="CHEBI:29101"/>
        <label>1</label>
    </ligand>
</feature>
<accession>A0AAW0VUH0</accession>
<comment type="similarity">
    <text evidence="2">Belongs to the sodium:neurotransmitter symporter (SNF) (TC 2.A.22) family.</text>
</comment>
<keyword evidence="7 9" id="KW-0472">Membrane</keyword>
<organism evidence="10 11">
    <name type="scientific">Cherax quadricarinatus</name>
    <name type="common">Australian red claw crayfish</name>
    <dbReference type="NCBI Taxonomy" id="27406"/>
    <lineage>
        <taxon>Eukaryota</taxon>
        <taxon>Metazoa</taxon>
        <taxon>Ecdysozoa</taxon>
        <taxon>Arthropoda</taxon>
        <taxon>Crustacea</taxon>
        <taxon>Multicrustacea</taxon>
        <taxon>Malacostraca</taxon>
        <taxon>Eumalacostraca</taxon>
        <taxon>Eucarida</taxon>
        <taxon>Decapoda</taxon>
        <taxon>Pleocyemata</taxon>
        <taxon>Astacidea</taxon>
        <taxon>Parastacoidea</taxon>
        <taxon>Parastacidae</taxon>
        <taxon>Cherax</taxon>
    </lineage>
</organism>
<feature type="transmembrane region" description="Helical" evidence="9">
    <location>
        <begin position="36"/>
        <end position="57"/>
    </location>
</feature>
<keyword evidence="3" id="KW-0813">Transport</keyword>
<keyword evidence="4 9" id="KW-0812">Transmembrane</keyword>
<evidence type="ECO:0000256" key="2">
    <source>
        <dbReference type="ARBA" id="ARBA00006459"/>
    </source>
</evidence>
<evidence type="ECO:0000256" key="1">
    <source>
        <dbReference type="ARBA" id="ARBA00004141"/>
    </source>
</evidence>
<dbReference type="GO" id="GO:0046872">
    <property type="term" value="F:metal ion binding"/>
    <property type="evidence" value="ECO:0007669"/>
    <property type="project" value="UniProtKB-KW"/>
</dbReference>
<protein>
    <submittedName>
        <fullName evidence="10">Uncharacterized protein</fullName>
    </submittedName>
</protein>
<keyword evidence="11" id="KW-1185">Reference proteome</keyword>
<keyword evidence="5" id="KW-0769">Symport</keyword>
<dbReference type="PANTHER" id="PTHR11616:SF265">
    <property type="entry name" value="TRANSPORTER"/>
    <property type="match status" value="1"/>
</dbReference>
<dbReference type="GO" id="GO:0043005">
    <property type="term" value="C:neuron projection"/>
    <property type="evidence" value="ECO:0007669"/>
    <property type="project" value="TreeGrafter"/>
</dbReference>
<dbReference type="Proteomes" id="UP001445076">
    <property type="component" value="Unassembled WGS sequence"/>
</dbReference>
<evidence type="ECO:0000313" key="10">
    <source>
        <dbReference type="EMBL" id="KAK8720641.1"/>
    </source>
</evidence>
<keyword evidence="8" id="KW-0915">Sodium</keyword>
<evidence type="ECO:0000313" key="11">
    <source>
        <dbReference type="Proteomes" id="UP001445076"/>
    </source>
</evidence>
<feature type="binding site" evidence="8">
    <location>
        <position position="52"/>
    </location>
    <ligand>
        <name>Na(+)</name>
        <dbReference type="ChEBI" id="CHEBI:29101"/>
        <label>1</label>
    </ligand>
</feature>
<proteinExistence type="inferred from homology"/>
<keyword evidence="8" id="KW-0479">Metal-binding</keyword>
<evidence type="ECO:0000256" key="9">
    <source>
        <dbReference type="SAM" id="Phobius"/>
    </source>
</evidence>
<evidence type="ECO:0000256" key="7">
    <source>
        <dbReference type="ARBA" id="ARBA00023136"/>
    </source>
</evidence>
<sequence>MAEQQQKEVADVAASGPGLAFLAYPSAVLQLPVSPLWSALFFLMFLMLGLDSQFCTIEGFVTAVSDEWPKYLRKNKEVFIAFICIASYLVGLSCVTEGGMYVFQVLGPTLTRSCISQGGMYVFQ</sequence>
<evidence type="ECO:0000256" key="8">
    <source>
        <dbReference type="PIRSR" id="PIRSR600175-1"/>
    </source>
</evidence>
<dbReference type="GO" id="GO:0005332">
    <property type="term" value="F:gamma-aminobutyric acid:sodium:chloride symporter activity"/>
    <property type="evidence" value="ECO:0007669"/>
    <property type="project" value="TreeGrafter"/>
</dbReference>
<dbReference type="InterPro" id="IPR000175">
    <property type="entry name" value="Na/ntran_symport"/>
</dbReference>
<dbReference type="EMBL" id="JARKIK010000273">
    <property type="protein sequence ID" value="KAK8720641.1"/>
    <property type="molecule type" value="Genomic_DNA"/>
</dbReference>
<comment type="caution">
    <text evidence="10">The sequence shown here is derived from an EMBL/GenBank/DDBJ whole genome shotgun (WGS) entry which is preliminary data.</text>
</comment>
<dbReference type="SUPFAM" id="SSF161070">
    <property type="entry name" value="SNF-like"/>
    <property type="match status" value="1"/>
</dbReference>
<dbReference type="GO" id="GO:0005886">
    <property type="term" value="C:plasma membrane"/>
    <property type="evidence" value="ECO:0007669"/>
    <property type="project" value="TreeGrafter"/>
</dbReference>
<evidence type="ECO:0000256" key="6">
    <source>
        <dbReference type="ARBA" id="ARBA00022989"/>
    </source>
</evidence>
<evidence type="ECO:0000256" key="3">
    <source>
        <dbReference type="ARBA" id="ARBA00022448"/>
    </source>
</evidence>
<gene>
    <name evidence="10" type="ORF">OTU49_013192</name>
</gene>
<dbReference type="PANTHER" id="PTHR11616">
    <property type="entry name" value="SODIUM/CHLORIDE DEPENDENT TRANSPORTER"/>
    <property type="match status" value="1"/>
</dbReference>
<feature type="transmembrane region" description="Helical" evidence="9">
    <location>
        <begin position="78"/>
        <end position="103"/>
    </location>
</feature>
<evidence type="ECO:0000256" key="5">
    <source>
        <dbReference type="ARBA" id="ARBA00022847"/>
    </source>
</evidence>
<feature type="non-terminal residue" evidence="10">
    <location>
        <position position="124"/>
    </location>
</feature>
<keyword evidence="6 9" id="KW-1133">Transmembrane helix</keyword>
<dbReference type="Pfam" id="PF00209">
    <property type="entry name" value="SNF"/>
    <property type="match status" value="1"/>
</dbReference>
<name>A0AAW0VUH0_CHEQU</name>
<reference evidence="10 11" key="1">
    <citation type="journal article" date="2024" name="BMC Genomics">
        <title>Genome assembly of redclaw crayfish (Cherax quadricarinatus) provides insights into its immune adaptation and hypoxia tolerance.</title>
        <authorList>
            <person name="Liu Z."/>
            <person name="Zheng J."/>
            <person name="Li H."/>
            <person name="Fang K."/>
            <person name="Wang S."/>
            <person name="He J."/>
            <person name="Zhou D."/>
            <person name="Weng S."/>
            <person name="Chi M."/>
            <person name="Gu Z."/>
            <person name="He J."/>
            <person name="Li F."/>
            <person name="Wang M."/>
        </authorList>
    </citation>
    <scope>NUCLEOTIDE SEQUENCE [LARGE SCALE GENOMIC DNA]</scope>
    <source>
        <strain evidence="10">ZL_2023a</strain>
    </source>
</reference>
<feature type="binding site" evidence="8">
    <location>
        <position position="51"/>
    </location>
    <ligand>
        <name>Na(+)</name>
        <dbReference type="ChEBI" id="CHEBI:29101"/>
        <label>1</label>
    </ligand>
</feature>
<comment type="subcellular location">
    <subcellularLocation>
        <location evidence="1">Membrane</location>
        <topology evidence="1">Multi-pass membrane protein</topology>
    </subcellularLocation>
</comment>